<sequence length="83" mass="9358">MGKGRRRNRGNNMRQVARGKKDASITVHMPQAVKDRLVGLADCQRAGQGASEYTFENLIIPHLEQIEHETKVRQKIFGLTGNE</sequence>
<dbReference type="AlphaFoldDB" id="A0A4Y7XEE6"/>
<dbReference type="STRING" id="1120977.GCA_000619845_00215"/>
<feature type="region of interest" description="Disordered" evidence="1">
    <location>
        <begin position="1"/>
        <end position="23"/>
    </location>
</feature>
<organism evidence="2 3">
    <name type="scientific">Alkanindiges illinoisensis</name>
    <dbReference type="NCBI Taxonomy" id="197183"/>
    <lineage>
        <taxon>Bacteria</taxon>
        <taxon>Pseudomonadati</taxon>
        <taxon>Pseudomonadota</taxon>
        <taxon>Gammaproteobacteria</taxon>
        <taxon>Moraxellales</taxon>
        <taxon>Moraxellaceae</taxon>
        <taxon>Alkanindiges</taxon>
    </lineage>
</organism>
<dbReference type="RefSeq" id="WP_134243585.1">
    <property type="nucleotide sequence ID" value="NZ_SNTY01000012.1"/>
</dbReference>
<accession>A0A4Y7XEE6</accession>
<name>A0A4Y7XEE6_9GAMM</name>
<proteinExistence type="predicted"/>
<dbReference type="Proteomes" id="UP000297834">
    <property type="component" value="Unassembled WGS sequence"/>
</dbReference>
<gene>
    <name evidence="2" type="ORF">E2B99_03435</name>
</gene>
<evidence type="ECO:0000313" key="3">
    <source>
        <dbReference type="Proteomes" id="UP000297834"/>
    </source>
</evidence>
<protein>
    <submittedName>
        <fullName evidence="2">Uncharacterized protein</fullName>
    </submittedName>
</protein>
<keyword evidence="3" id="KW-1185">Reference proteome</keyword>
<dbReference type="EMBL" id="SNTY01000012">
    <property type="protein sequence ID" value="TEU30105.1"/>
    <property type="molecule type" value="Genomic_DNA"/>
</dbReference>
<evidence type="ECO:0000313" key="2">
    <source>
        <dbReference type="EMBL" id="TEU30105.1"/>
    </source>
</evidence>
<dbReference type="OrthoDB" id="6693598at2"/>
<reference evidence="2 3" key="1">
    <citation type="submission" date="2019-03" db="EMBL/GenBank/DDBJ databases">
        <title>Alkanindiges illinoisensis: a potential pathogenic isolated from ascites of a gastric cancer patient with abdominal metastasis.</title>
        <authorList>
            <person name="Hu X."/>
            <person name="Yang B."/>
            <person name="Yan X."/>
            <person name="Lin L."/>
            <person name="Zhao H."/>
            <person name="Zhou F."/>
            <person name="Su B."/>
            <person name="Chen J."/>
            <person name="Rui Y."/>
            <person name="Wang Q."/>
            <person name="Zheng L."/>
        </authorList>
    </citation>
    <scope>NUCLEOTIDE SEQUENCE [LARGE SCALE GENOMIC DNA]</scope>
    <source>
        <strain evidence="2 3">NFYY 23406</strain>
    </source>
</reference>
<evidence type="ECO:0000256" key="1">
    <source>
        <dbReference type="SAM" id="MobiDB-lite"/>
    </source>
</evidence>
<comment type="caution">
    <text evidence="2">The sequence shown here is derived from an EMBL/GenBank/DDBJ whole genome shotgun (WGS) entry which is preliminary data.</text>
</comment>